<dbReference type="Pfam" id="PF00288">
    <property type="entry name" value="GHMP_kinases_N"/>
    <property type="match status" value="1"/>
</dbReference>
<dbReference type="InterPro" id="IPR006204">
    <property type="entry name" value="GHMP_kinase_N_dom"/>
</dbReference>
<evidence type="ECO:0000313" key="7">
    <source>
        <dbReference type="EMBL" id="SDK77848.1"/>
    </source>
</evidence>
<keyword evidence="4" id="KW-0067">ATP-binding</keyword>
<evidence type="ECO:0000256" key="4">
    <source>
        <dbReference type="ARBA" id="ARBA00022840"/>
    </source>
</evidence>
<dbReference type="InterPro" id="IPR020568">
    <property type="entry name" value="Ribosomal_Su5_D2-typ_SF"/>
</dbReference>
<reference evidence="8" key="1">
    <citation type="submission" date="2016-10" db="EMBL/GenBank/DDBJ databases">
        <authorList>
            <person name="Varghese N."/>
            <person name="Submissions S."/>
        </authorList>
    </citation>
    <scope>NUCLEOTIDE SEQUENCE [LARGE SCALE GENOMIC DNA]</scope>
    <source>
        <strain evidence="8">DSM 45460</strain>
    </source>
</reference>
<dbReference type="PROSITE" id="PS00627">
    <property type="entry name" value="GHMP_KINASES_ATP"/>
    <property type="match status" value="1"/>
</dbReference>
<dbReference type="Gene3D" id="3.30.230.10">
    <property type="match status" value="1"/>
</dbReference>
<evidence type="ECO:0000256" key="5">
    <source>
        <dbReference type="SAM" id="MobiDB-lite"/>
    </source>
</evidence>
<feature type="region of interest" description="Disordered" evidence="5">
    <location>
        <begin position="1"/>
        <end position="20"/>
    </location>
</feature>
<organism evidence="7 8">
    <name type="scientific">Actinopolyspora mzabensis</name>
    <dbReference type="NCBI Taxonomy" id="995066"/>
    <lineage>
        <taxon>Bacteria</taxon>
        <taxon>Bacillati</taxon>
        <taxon>Actinomycetota</taxon>
        <taxon>Actinomycetes</taxon>
        <taxon>Actinopolysporales</taxon>
        <taxon>Actinopolysporaceae</taxon>
        <taxon>Actinopolyspora</taxon>
    </lineage>
</organism>
<keyword evidence="8" id="KW-1185">Reference proteome</keyword>
<dbReference type="Proteomes" id="UP000199213">
    <property type="component" value="Unassembled WGS sequence"/>
</dbReference>
<keyword evidence="1" id="KW-0808">Transferase</keyword>
<accession>A0A1G9EP38</accession>
<dbReference type="GO" id="GO:0016301">
    <property type="term" value="F:kinase activity"/>
    <property type="evidence" value="ECO:0007669"/>
    <property type="project" value="UniProtKB-KW"/>
</dbReference>
<keyword evidence="3 7" id="KW-0418">Kinase</keyword>
<dbReference type="RefSeq" id="WP_143013147.1">
    <property type="nucleotide sequence ID" value="NZ_FNFM01000012.1"/>
</dbReference>
<protein>
    <submittedName>
        <fullName evidence="7">Threonine kinase</fullName>
    </submittedName>
</protein>
<proteinExistence type="predicted"/>
<keyword evidence="2" id="KW-0547">Nucleotide-binding</keyword>
<dbReference type="InterPro" id="IPR014721">
    <property type="entry name" value="Ribsml_uS5_D2-typ_fold_subgr"/>
</dbReference>
<dbReference type="EMBL" id="FNFM01000012">
    <property type="protein sequence ID" value="SDK77848.1"/>
    <property type="molecule type" value="Genomic_DNA"/>
</dbReference>
<evidence type="ECO:0000256" key="2">
    <source>
        <dbReference type="ARBA" id="ARBA00022741"/>
    </source>
</evidence>
<name>A0A1G9EP38_ACTMZ</name>
<dbReference type="SUPFAM" id="SSF54211">
    <property type="entry name" value="Ribosomal protein S5 domain 2-like"/>
    <property type="match status" value="1"/>
</dbReference>
<dbReference type="InterPro" id="IPR006203">
    <property type="entry name" value="GHMP_knse_ATP-bd_CS"/>
</dbReference>
<evidence type="ECO:0000313" key="8">
    <source>
        <dbReference type="Proteomes" id="UP000199213"/>
    </source>
</evidence>
<evidence type="ECO:0000256" key="1">
    <source>
        <dbReference type="ARBA" id="ARBA00022679"/>
    </source>
</evidence>
<dbReference type="AlphaFoldDB" id="A0A1G9EP38"/>
<dbReference type="GO" id="GO:0005524">
    <property type="term" value="F:ATP binding"/>
    <property type="evidence" value="ECO:0007669"/>
    <property type="project" value="UniProtKB-KW"/>
</dbReference>
<gene>
    <name evidence="7" type="ORF">SAMN04487820_112176</name>
</gene>
<evidence type="ECO:0000256" key="3">
    <source>
        <dbReference type="ARBA" id="ARBA00022777"/>
    </source>
</evidence>
<evidence type="ECO:0000259" key="6">
    <source>
        <dbReference type="Pfam" id="PF00288"/>
    </source>
</evidence>
<feature type="region of interest" description="Disordered" evidence="5">
    <location>
        <begin position="304"/>
        <end position="345"/>
    </location>
</feature>
<dbReference type="OrthoDB" id="7298003at2"/>
<feature type="domain" description="GHMP kinase N-terminal" evidence="6">
    <location>
        <begin position="88"/>
        <end position="148"/>
    </location>
</feature>
<sequence length="345" mass="36577">MNAPTNRKTPPATGTGQSSCHHGEILQGAFLDERGAACRALVTMPLAGPCSSAVFVPDPDTAPESLVISPSGRGKARRAAVLTCELCGSTTARTPCGGQLFLSSEVPDGLGMGSSSADVLATIRAVVDAYATHLPAETVSRIAVSAERASDPLMFDDRALLFAQREGRVLEDLGGRLPPAVVVGCLTEGATGVDTLELGTPHIRERDVRVGERLRALLRRAVARSDVALLGQVSTESARYNQRILDKTQLDSLVEIAERVGAVGLQIAHSGNVAGLLFDPNRPGTGDRIRTCLFELARNDIPSTRVFSTRPRSRNGDGDHGRAHRGRGRTPRSDPPRQGTRMPSI</sequence>